<evidence type="ECO:0000256" key="2">
    <source>
        <dbReference type="ARBA" id="ARBA00022977"/>
    </source>
</evidence>
<evidence type="ECO:0000313" key="5">
    <source>
        <dbReference type="Proteomes" id="UP001595693"/>
    </source>
</evidence>
<dbReference type="InterPro" id="IPR036206">
    <property type="entry name" value="ThiamineP_synth_sf"/>
</dbReference>
<organism evidence="4 5">
    <name type="scientific">Acidovorax facilis</name>
    <dbReference type="NCBI Taxonomy" id="12917"/>
    <lineage>
        <taxon>Bacteria</taxon>
        <taxon>Pseudomonadati</taxon>
        <taxon>Pseudomonadota</taxon>
        <taxon>Betaproteobacteria</taxon>
        <taxon>Burkholderiales</taxon>
        <taxon>Comamonadaceae</taxon>
        <taxon>Acidovorax</taxon>
    </lineage>
</organism>
<name>A0ABV8DFC7_9BURK</name>
<dbReference type="RefSeq" id="WP_055393855.1">
    <property type="nucleotide sequence ID" value="NZ_JAMXAX010000011.1"/>
</dbReference>
<sequence length="307" mass="32581">MRDDTSAMVQAILAHHAATFAGFGAEPAPKPTRQEAAYLAALQACSTLGFIAHDAECLAQAWLAQSLRTGTFQPEQWPDAPEDFGLQPVPHAQAFAPCPEHLGLYAVLPDADWVGRMARAGVPTVQLRFKSDNAAAIEREVHAAVRAVQGTGALLFINDHWRTAIQAGAYGIHLGQEDLDALAPDELQALRASGLRLGVSTHGYAEMVRADAVGPSYIAMGAVFPTTLKKMATAPQGVGRLGVYARLLRHYPQVAIGGIGAEQFAPVQATGVGSIAVVRALVNAPDPEATATHLMRLMEQNSQRASR</sequence>
<proteinExistence type="predicted"/>
<dbReference type="Proteomes" id="UP001595693">
    <property type="component" value="Unassembled WGS sequence"/>
</dbReference>
<dbReference type="Gene3D" id="3.20.20.70">
    <property type="entry name" value="Aldolase class I"/>
    <property type="match status" value="1"/>
</dbReference>
<evidence type="ECO:0000313" key="4">
    <source>
        <dbReference type="EMBL" id="MFC3937103.1"/>
    </source>
</evidence>
<dbReference type="InterPro" id="IPR013785">
    <property type="entry name" value="Aldolase_TIM"/>
</dbReference>
<dbReference type="CDD" id="cd00564">
    <property type="entry name" value="TMP_TenI"/>
    <property type="match status" value="1"/>
</dbReference>
<dbReference type="SUPFAM" id="SSF51391">
    <property type="entry name" value="Thiamin phosphate synthase"/>
    <property type="match status" value="1"/>
</dbReference>
<evidence type="ECO:0000259" key="3">
    <source>
        <dbReference type="Pfam" id="PF02581"/>
    </source>
</evidence>
<reference evidence="5" key="1">
    <citation type="journal article" date="2019" name="Int. J. Syst. Evol. Microbiol.">
        <title>The Global Catalogue of Microorganisms (GCM) 10K type strain sequencing project: providing services to taxonomists for standard genome sequencing and annotation.</title>
        <authorList>
            <consortium name="The Broad Institute Genomics Platform"/>
            <consortium name="The Broad Institute Genome Sequencing Center for Infectious Disease"/>
            <person name="Wu L."/>
            <person name="Ma J."/>
        </authorList>
    </citation>
    <scope>NUCLEOTIDE SEQUENCE [LARGE SCALE GENOMIC DNA]</scope>
    <source>
        <strain evidence="5">CCUG 2113</strain>
    </source>
</reference>
<keyword evidence="5" id="KW-1185">Reference proteome</keyword>
<dbReference type="EMBL" id="JBHSAJ010000062">
    <property type="protein sequence ID" value="MFC3937103.1"/>
    <property type="molecule type" value="Genomic_DNA"/>
</dbReference>
<evidence type="ECO:0000256" key="1">
    <source>
        <dbReference type="ARBA" id="ARBA00004948"/>
    </source>
</evidence>
<gene>
    <name evidence="4" type="ORF">ACFOW3_20995</name>
</gene>
<dbReference type="PANTHER" id="PTHR20857:SF15">
    <property type="entry name" value="THIAMINE-PHOSPHATE SYNTHASE"/>
    <property type="match status" value="1"/>
</dbReference>
<comment type="pathway">
    <text evidence="1">Cofactor biosynthesis; thiamine diphosphate biosynthesis.</text>
</comment>
<dbReference type="PANTHER" id="PTHR20857">
    <property type="entry name" value="THIAMINE-PHOSPHATE PYROPHOSPHORYLASE"/>
    <property type="match status" value="1"/>
</dbReference>
<dbReference type="Pfam" id="PF02581">
    <property type="entry name" value="TMP-TENI"/>
    <property type="match status" value="1"/>
</dbReference>
<feature type="domain" description="Thiamine phosphate synthase/TenI" evidence="3">
    <location>
        <begin position="111"/>
        <end position="281"/>
    </location>
</feature>
<dbReference type="InterPro" id="IPR022998">
    <property type="entry name" value="ThiamineP_synth_TenI"/>
</dbReference>
<protein>
    <submittedName>
        <fullName evidence="4">Thiamine phosphate synthase</fullName>
    </submittedName>
</protein>
<comment type="caution">
    <text evidence="4">The sequence shown here is derived from an EMBL/GenBank/DDBJ whole genome shotgun (WGS) entry which is preliminary data.</text>
</comment>
<keyword evidence="2" id="KW-0784">Thiamine biosynthesis</keyword>
<accession>A0ABV8DFC7</accession>